<keyword evidence="1" id="KW-0378">Hydrolase</keyword>
<comment type="caution">
    <text evidence="3">The sequence shown here is derived from an EMBL/GenBank/DDBJ whole genome shotgun (WGS) entry which is preliminary data.</text>
</comment>
<proteinExistence type="predicted"/>
<dbReference type="PANTHER" id="PTHR48081:SF8">
    <property type="entry name" value="ALPHA_BETA HYDROLASE FOLD-3 DOMAIN-CONTAINING PROTEIN-RELATED"/>
    <property type="match status" value="1"/>
</dbReference>
<dbReference type="InterPro" id="IPR013094">
    <property type="entry name" value="AB_hydrolase_3"/>
</dbReference>
<evidence type="ECO:0000313" key="4">
    <source>
        <dbReference type="Proteomes" id="UP000033483"/>
    </source>
</evidence>
<dbReference type="SUPFAM" id="SSF53474">
    <property type="entry name" value="alpha/beta-Hydrolases"/>
    <property type="match status" value="1"/>
</dbReference>
<dbReference type="GO" id="GO:0016787">
    <property type="term" value="F:hydrolase activity"/>
    <property type="evidence" value="ECO:0007669"/>
    <property type="project" value="UniProtKB-KW"/>
</dbReference>
<gene>
    <name evidence="3" type="ORF">TD95_001215</name>
</gene>
<keyword evidence="4" id="KW-1185">Reference proteome</keyword>
<dbReference type="AlphaFoldDB" id="A0A0F4ZBQ7"/>
<dbReference type="InterPro" id="IPR050300">
    <property type="entry name" value="GDXG_lipolytic_enzyme"/>
</dbReference>
<reference evidence="3 4" key="1">
    <citation type="submission" date="2015-03" db="EMBL/GenBank/DDBJ databases">
        <authorList>
            <person name="Radwan O."/>
            <person name="Al-Naeli F.A."/>
            <person name="Rendon G.A."/>
            <person name="Fields C."/>
        </authorList>
    </citation>
    <scope>NUCLEOTIDE SEQUENCE [LARGE SCALE GENOMIC DNA]</scope>
    <source>
        <strain evidence="3">CR-DP1</strain>
    </source>
</reference>
<evidence type="ECO:0000256" key="1">
    <source>
        <dbReference type="ARBA" id="ARBA00022801"/>
    </source>
</evidence>
<evidence type="ECO:0000313" key="3">
    <source>
        <dbReference type="EMBL" id="KKA27957.1"/>
    </source>
</evidence>
<dbReference type="Proteomes" id="UP000033483">
    <property type="component" value="Unassembled WGS sequence"/>
</dbReference>
<name>A0A0F4ZBQ7_9PEZI</name>
<dbReference type="Gene3D" id="3.40.50.1820">
    <property type="entry name" value="alpha/beta hydrolase"/>
    <property type="match status" value="1"/>
</dbReference>
<accession>A0A0F4ZBQ7</accession>
<feature type="domain" description="Alpha/beta hydrolase fold-3" evidence="2">
    <location>
        <begin position="125"/>
        <end position="337"/>
    </location>
</feature>
<protein>
    <recommendedName>
        <fullName evidence="2">Alpha/beta hydrolase fold-3 domain-containing protein</fullName>
    </recommendedName>
</protein>
<dbReference type="Pfam" id="PF07859">
    <property type="entry name" value="Abhydrolase_3"/>
    <property type="match status" value="1"/>
</dbReference>
<dbReference type="PANTHER" id="PTHR48081">
    <property type="entry name" value="AB HYDROLASE SUPERFAMILY PROTEIN C4A8.06C"/>
    <property type="match status" value="1"/>
</dbReference>
<organism evidence="3 4">
    <name type="scientific">Thielaviopsis punctulata</name>
    <dbReference type="NCBI Taxonomy" id="72032"/>
    <lineage>
        <taxon>Eukaryota</taxon>
        <taxon>Fungi</taxon>
        <taxon>Dikarya</taxon>
        <taxon>Ascomycota</taxon>
        <taxon>Pezizomycotina</taxon>
        <taxon>Sordariomycetes</taxon>
        <taxon>Hypocreomycetidae</taxon>
        <taxon>Microascales</taxon>
        <taxon>Ceratocystidaceae</taxon>
        <taxon>Thielaviopsis</taxon>
    </lineage>
</organism>
<sequence>MAPPIVDPSLADLKSLVLSKCPQIDKSWLDFEAAKSAAAASSEKQTAKERKSHVSTKAKVKQEKYAKECRLLNQSMIGPGAPFAELAHGIRINELSATSSRDGANVPIIRYSRVKDAGLDPDVVVVYYHGGGLWVGEADSEELSCRKLVMSGSNYAVYSVGYRLLPDYAGSVCLSDAIDAWNHVLEWVGSKPKVIIVGSSSGGELASLVAQEAVRKSLKAKVPVPFCGAMLRCPVTSDVWSGPDFVPERVRMLHTTAKPDFYTSIVSDMKRTVPRDGLEKMPLEAAPEILQNMPPTWLQLSTNDVLYSDGLCYAALLRMEGRRVAMDIVHNFPHTFWLLAPHLPRAATADKAMLEGLEWLLAQTPPPRG</sequence>
<dbReference type="OrthoDB" id="408631at2759"/>
<dbReference type="EMBL" id="LAEV01001486">
    <property type="protein sequence ID" value="KKA27957.1"/>
    <property type="molecule type" value="Genomic_DNA"/>
</dbReference>
<evidence type="ECO:0000259" key="2">
    <source>
        <dbReference type="Pfam" id="PF07859"/>
    </source>
</evidence>
<dbReference type="InterPro" id="IPR029058">
    <property type="entry name" value="AB_hydrolase_fold"/>
</dbReference>